<geneLocation type="plasmid" evidence="2">
    <name>phim2</name>
</geneLocation>
<name>A0A4P6Q7I0_9ACTN</name>
<accession>A0A4P6Q7I0</accession>
<sequence>MIKAEPGHFARFEPTPPVIKYTDSPIAAWADDGHPMVVRATGLVRADSISGYMGINSDPDPNPTPYAFLPGDGWAVQYDDGAVPLVAWAMCTYGGLDATFAVPMVAKEEASYPSGSISTLGAPASAAESVTVVPISEARGLRAP</sequence>
<dbReference type="EMBL" id="CP036456">
    <property type="protein sequence ID" value="QBI56756.1"/>
    <property type="molecule type" value="Genomic_DNA"/>
</dbReference>
<proteinExistence type="predicted"/>
<evidence type="ECO:0000313" key="1">
    <source>
        <dbReference type="EMBL" id="QBI56756.1"/>
    </source>
</evidence>
<dbReference type="AlphaFoldDB" id="A0A4P6Q7I0"/>
<organism evidence="1 2">
    <name type="scientific">Streptomonospora litoralis</name>
    <dbReference type="NCBI Taxonomy" id="2498135"/>
    <lineage>
        <taxon>Bacteria</taxon>
        <taxon>Bacillati</taxon>
        <taxon>Actinomycetota</taxon>
        <taxon>Actinomycetes</taxon>
        <taxon>Streptosporangiales</taxon>
        <taxon>Nocardiopsidaceae</taxon>
        <taxon>Streptomonospora</taxon>
    </lineage>
</organism>
<evidence type="ECO:0000313" key="2">
    <source>
        <dbReference type="Proteomes" id="UP000292235"/>
    </source>
</evidence>
<gene>
    <name evidence="1" type="ORF">EKD16_25075</name>
</gene>
<protein>
    <submittedName>
        <fullName evidence="1">Uncharacterized protein</fullName>
    </submittedName>
</protein>
<keyword evidence="1" id="KW-0614">Plasmid</keyword>
<dbReference type="GeneID" id="39493916"/>
<dbReference type="RefSeq" id="WP_131102929.1">
    <property type="nucleotide sequence ID" value="NZ_CP036456.1"/>
</dbReference>
<dbReference type="Proteomes" id="UP000292235">
    <property type="component" value="Plasmid phiM2"/>
</dbReference>
<keyword evidence="2" id="KW-1185">Reference proteome</keyword>
<dbReference type="OrthoDB" id="4557579at2"/>
<reference evidence="1 2" key="1">
    <citation type="submission" date="2019-02" db="EMBL/GenBank/DDBJ databases">
        <authorList>
            <person name="Khodamoradi S."/>
            <person name="Hahnke R.L."/>
            <person name="Kaempfer P."/>
            <person name="Schumann P."/>
            <person name="Rohde M."/>
            <person name="Steinert M."/>
            <person name="Luzhetskyy A."/>
            <person name="Wink J."/>
            <person name="Ruckert C."/>
        </authorList>
    </citation>
    <scope>NUCLEOTIDE SEQUENCE [LARGE SCALE GENOMIC DNA]</scope>
    <source>
        <strain evidence="1 2">M2</strain>
        <plasmid evidence="2">phim2</plasmid>
    </source>
</reference>
<dbReference type="KEGG" id="strr:EKD16_25075"/>